<sequence>MYCILLIASTVCISFPFLCLPQNSVLLSLFFRHENVHLLEKMKHLILFIERKLETKEHIGLSFFSQPDGHFKNNGTFKSTVIVPGQSEAFYVAPPSSEKLPECSSPGAMLLGSASYGTISLGSKRNNQNKPKSPVSYQILYLIPPLKVYEKKGKYMPIGINTVAESMEKMKQYPKCTPLLASILHGLLSGYVEEDKTTHYKEIVSVANEVIESVDQEELAEFFLFKPDHEVEEAEKIKKMELTRYHLTWALYQKGLALAELFEANNETGEDATALKSPETQDSFEQNFKELKKWVDVKSPRYCLMLVAREIRFKRLGTALKVLCYLISNDSEPPKRNLYDLKIKLINKIGWPHLVSYERQWIHVRFPPCRFMF</sequence>
<feature type="chain" id="PRO_5032635996" description="Tripeptidyl peptidase II second Ig-like domain-containing protein" evidence="1">
    <location>
        <begin position="22"/>
        <end position="373"/>
    </location>
</feature>
<dbReference type="AlphaFoldDB" id="A0A835V443"/>
<feature type="domain" description="Tripeptidyl peptidase II second Ig-like" evidence="2">
    <location>
        <begin position="26"/>
        <end position="102"/>
    </location>
</feature>
<dbReference type="InterPro" id="IPR046939">
    <property type="entry name" value="TPPII_C_sf"/>
</dbReference>
<reference evidence="3 4" key="1">
    <citation type="journal article" date="2020" name="Nat. Food">
        <title>A phased Vanilla planifolia genome enables genetic improvement of flavour and production.</title>
        <authorList>
            <person name="Hasing T."/>
            <person name="Tang H."/>
            <person name="Brym M."/>
            <person name="Khazi F."/>
            <person name="Huang T."/>
            <person name="Chambers A.H."/>
        </authorList>
    </citation>
    <scope>NUCLEOTIDE SEQUENCE [LARGE SCALE GENOMIC DNA]</scope>
    <source>
        <tissue evidence="3">Leaf</tissue>
    </source>
</reference>
<evidence type="ECO:0000259" key="2">
    <source>
        <dbReference type="Pfam" id="PF12580"/>
    </source>
</evidence>
<dbReference type="InterPro" id="IPR022229">
    <property type="entry name" value="TPPII_Ig-like-2"/>
</dbReference>
<dbReference type="Pfam" id="PF12580">
    <property type="entry name" value="TPPII"/>
    <property type="match status" value="1"/>
</dbReference>
<evidence type="ECO:0000313" key="3">
    <source>
        <dbReference type="EMBL" id="KAG0483010.1"/>
    </source>
</evidence>
<proteinExistence type="predicted"/>
<name>A0A835V443_VANPL</name>
<keyword evidence="1" id="KW-0732">Signal</keyword>
<feature type="signal peptide" evidence="1">
    <location>
        <begin position="1"/>
        <end position="21"/>
    </location>
</feature>
<dbReference type="Proteomes" id="UP000639772">
    <property type="component" value="Unassembled WGS sequence"/>
</dbReference>
<gene>
    <name evidence="3" type="ORF">HPP92_011094</name>
</gene>
<evidence type="ECO:0000313" key="4">
    <source>
        <dbReference type="Proteomes" id="UP000639772"/>
    </source>
</evidence>
<evidence type="ECO:0000256" key="1">
    <source>
        <dbReference type="SAM" id="SignalP"/>
    </source>
</evidence>
<organism evidence="3 4">
    <name type="scientific">Vanilla planifolia</name>
    <name type="common">Vanilla</name>
    <dbReference type="NCBI Taxonomy" id="51239"/>
    <lineage>
        <taxon>Eukaryota</taxon>
        <taxon>Viridiplantae</taxon>
        <taxon>Streptophyta</taxon>
        <taxon>Embryophyta</taxon>
        <taxon>Tracheophyta</taxon>
        <taxon>Spermatophyta</taxon>
        <taxon>Magnoliopsida</taxon>
        <taxon>Liliopsida</taxon>
        <taxon>Asparagales</taxon>
        <taxon>Orchidaceae</taxon>
        <taxon>Vanilloideae</taxon>
        <taxon>Vanilleae</taxon>
        <taxon>Vanilla</taxon>
    </lineage>
</organism>
<accession>A0A835V443</accession>
<comment type="caution">
    <text evidence="3">The sequence shown here is derived from an EMBL/GenBank/DDBJ whole genome shotgun (WGS) entry which is preliminary data.</text>
</comment>
<dbReference type="EMBL" id="JADCNM010000005">
    <property type="protein sequence ID" value="KAG0483010.1"/>
    <property type="molecule type" value="Genomic_DNA"/>
</dbReference>
<protein>
    <recommendedName>
        <fullName evidence="2">Tripeptidyl peptidase II second Ig-like domain-containing protein</fullName>
    </recommendedName>
</protein>
<dbReference type="Gene3D" id="1.25.40.710">
    <property type="match status" value="1"/>
</dbReference>
<dbReference type="OrthoDB" id="10256524at2759"/>